<evidence type="ECO:0000256" key="1">
    <source>
        <dbReference type="ARBA" id="ARBA00004167"/>
    </source>
</evidence>
<dbReference type="PANTHER" id="PTHR36985:SF1">
    <property type="entry name" value="TRANSLOCATION AND ASSEMBLY MODULE SUBUNIT TAMB"/>
    <property type="match status" value="1"/>
</dbReference>
<dbReference type="GO" id="GO:0005886">
    <property type="term" value="C:plasma membrane"/>
    <property type="evidence" value="ECO:0007669"/>
    <property type="project" value="InterPro"/>
</dbReference>
<reference evidence="6 7" key="1">
    <citation type="journal article" date="2018" name="ISME J.">
        <title>A methanotrophic archaeon couples anaerobic oxidation of methane to Fe(III) reduction.</title>
        <authorList>
            <person name="Cai C."/>
            <person name="Leu A.O."/>
            <person name="Xie G.J."/>
            <person name="Guo J."/>
            <person name="Feng Y."/>
            <person name="Zhao J.X."/>
            <person name="Tyson G.W."/>
            <person name="Yuan Z."/>
            <person name="Hu S."/>
        </authorList>
    </citation>
    <scope>NUCLEOTIDE SEQUENCE [LARGE SCALE GENOMIC DNA]</scope>
    <source>
        <strain evidence="6">FeB_12</strain>
    </source>
</reference>
<dbReference type="InterPro" id="IPR007452">
    <property type="entry name" value="TamB_C"/>
</dbReference>
<keyword evidence="4" id="KW-0472">Membrane</keyword>
<dbReference type="AlphaFoldDB" id="A0A855X8E2"/>
<comment type="subcellular location">
    <subcellularLocation>
        <location evidence="1">Membrane</location>
        <topology evidence="1">Single-pass membrane protein</topology>
    </subcellularLocation>
</comment>
<evidence type="ECO:0000313" key="6">
    <source>
        <dbReference type="EMBL" id="PWB73523.1"/>
    </source>
</evidence>
<evidence type="ECO:0000256" key="3">
    <source>
        <dbReference type="ARBA" id="ARBA00022989"/>
    </source>
</evidence>
<evidence type="ECO:0000259" key="5">
    <source>
        <dbReference type="Pfam" id="PF04357"/>
    </source>
</evidence>
<evidence type="ECO:0000313" key="7">
    <source>
        <dbReference type="Proteomes" id="UP000250918"/>
    </source>
</evidence>
<dbReference type="PANTHER" id="PTHR36985">
    <property type="entry name" value="TRANSLOCATION AND ASSEMBLY MODULE SUBUNIT TAMB"/>
    <property type="match status" value="1"/>
</dbReference>
<sequence>NLMNQAYQFQYVWFDSARLALTSDSTGKLSFPHTMARDTTGGGETPDVTIDKLLLNHCAVMLARPHDTVQVFDINWDGALSYEGGTLAADIHQASFSSNKQGFQIPSLAGKVTYANGNITAQDLTIAEKDGRLKVSGVYDLASRSGQITYNADDLDLKAITSIFGVGLSGIVDAYGNVNLSGGEVSGKVALGGRFLMAELENLEVNFRYEKSHLYLDTIRGIALGTCALQGRAEFDLAARPEQYGATLDVKNFNLDRIVPHTFESDLSGHLELKGSSFKNDSLRLQLAVDLTESSFDEYPIQHGVGTMVITTRSISFPDTFLVSYFENTFHVHGDVNYSGDMNLAVRAQLANLDRYRGKLFLKQPGGRGYAEAVISGRTKDPNLDGYFASDSCWLYGLYGDSCEVNFHVQQFLTAQRGAVQARFFHGAMWNIPYDTAYAVLGLDSDIVHIDTARAVGPDARLVGAGELRHLIYPQELIIDTLTLSALEQTLYNRGALQIAIDSAGFDFQKAALASGPTMLMALGRVNYDESMRLALSANDIPVRNWMRLKWPDFPADGQASFQTDLSGTFRNPVFTLKGHLYSLSYDSLVLGDLRLTGQYKQQVFTLDSLLLESHPGHYAAHGMLNVDIDFASDSLVRPLDQPFDVSITAADNRFDLVSLLLPSVEDLQGDFRSDFRLFGTPNNPHLEGTASIEKARLKYFDLADTIYADTASVRMNDNQIIIDRIDTYVRNPRAVTGKSYAYIDGTITVKSLRVLDYDVNVDIPKGFPVKYDLDDIEGIVEGRLHVEGETPPTVSGDLTVTSARYLVNFASAEEGSPLMMLLSGDQTWNLNLNVDVLSNYWIKNDDIDAEFSGQMNVIRDSGDYRFIGEMDVIRGRGFLFDKTFQIDPGSKVIYNNIDTLNPTLDITAYAKIAGIGQNPDSVKENMELGLHITGTLENPEFNTVGDGFGNSDILPLLVANYSAADTGQARAMTKIEQRMSGLVSTQMSQIGTRQLSRLGVETFEIDPSYGGKLDPLSSQVTLGFYTSPNLYIYGRSQLSHKLGQEVGFEYRFNKSFMLEGLKDDQDLYHLNLQLKWEF</sequence>
<feature type="domain" description="Translocation and assembly module TamB C-terminal" evidence="5">
    <location>
        <begin position="738"/>
        <end position="1079"/>
    </location>
</feature>
<keyword evidence="3" id="KW-1133">Transmembrane helix</keyword>
<comment type="caution">
    <text evidence="6">The sequence shown here is derived from an EMBL/GenBank/DDBJ whole genome shotgun (WGS) entry which is preliminary data.</text>
</comment>
<proteinExistence type="predicted"/>
<accession>A0A855X8E2</accession>
<dbReference type="Proteomes" id="UP000250918">
    <property type="component" value="Unassembled WGS sequence"/>
</dbReference>
<evidence type="ECO:0000256" key="4">
    <source>
        <dbReference type="ARBA" id="ARBA00023136"/>
    </source>
</evidence>
<protein>
    <recommendedName>
        <fullName evidence="5">Translocation and assembly module TamB C-terminal domain-containing protein</fullName>
    </recommendedName>
</protein>
<evidence type="ECO:0000256" key="2">
    <source>
        <dbReference type="ARBA" id="ARBA00022692"/>
    </source>
</evidence>
<organism evidence="6 7">
    <name type="scientific">candidate division GN15 bacterium</name>
    <dbReference type="NCBI Taxonomy" id="2072418"/>
    <lineage>
        <taxon>Bacteria</taxon>
        <taxon>candidate division GN15</taxon>
    </lineage>
</organism>
<name>A0A855X8E2_9BACT</name>
<dbReference type="Pfam" id="PF04357">
    <property type="entry name" value="TamB"/>
    <property type="match status" value="1"/>
</dbReference>
<gene>
    <name evidence="6" type="ORF">C3F09_05115</name>
</gene>
<dbReference type="GO" id="GO:0097347">
    <property type="term" value="C:TAM protein secretion complex"/>
    <property type="evidence" value="ECO:0007669"/>
    <property type="project" value="TreeGrafter"/>
</dbReference>
<dbReference type="EMBL" id="PQAP01000052">
    <property type="protein sequence ID" value="PWB73523.1"/>
    <property type="molecule type" value="Genomic_DNA"/>
</dbReference>
<keyword evidence="2" id="KW-0812">Transmembrane</keyword>
<dbReference type="GO" id="GO:0009306">
    <property type="term" value="P:protein secretion"/>
    <property type="evidence" value="ECO:0007669"/>
    <property type="project" value="InterPro"/>
</dbReference>
<feature type="non-terminal residue" evidence="6">
    <location>
        <position position="1"/>
    </location>
</feature>